<proteinExistence type="predicted"/>
<evidence type="ECO:0000313" key="2">
    <source>
        <dbReference type="EMBL" id="NQV66122.1"/>
    </source>
</evidence>
<organism evidence="2 3">
    <name type="scientific">SAR86 cluster bacterium</name>
    <dbReference type="NCBI Taxonomy" id="2030880"/>
    <lineage>
        <taxon>Bacteria</taxon>
        <taxon>Pseudomonadati</taxon>
        <taxon>Pseudomonadota</taxon>
        <taxon>Gammaproteobacteria</taxon>
        <taxon>SAR86 cluster</taxon>
    </lineage>
</organism>
<dbReference type="EMBL" id="JABMOJ010000462">
    <property type="protein sequence ID" value="NQV66122.1"/>
    <property type="molecule type" value="Genomic_DNA"/>
</dbReference>
<accession>A0A973AA38</accession>
<sequence>MEFGIIFIAILIASVAVFVFYKMKAKKPEAEPVDESVGPGPVEDLLSLNLDMRKSMMAASLVEITEELIDLIVDLLPLVREQASASGELTWTVNRIASEYLPNKCVYPFIKLDKNSQSDAGIVASYTDSIGALKDELVAVKAMVVSRDVQQFSAKAKFLKNRFDNTGS</sequence>
<dbReference type="Proteomes" id="UP000754644">
    <property type="component" value="Unassembled WGS sequence"/>
</dbReference>
<feature type="transmembrane region" description="Helical" evidence="1">
    <location>
        <begin position="6"/>
        <end position="23"/>
    </location>
</feature>
<comment type="caution">
    <text evidence="2">The sequence shown here is derived from an EMBL/GenBank/DDBJ whole genome shotgun (WGS) entry which is preliminary data.</text>
</comment>
<evidence type="ECO:0000313" key="3">
    <source>
        <dbReference type="Proteomes" id="UP000754644"/>
    </source>
</evidence>
<keyword evidence="1" id="KW-0812">Transmembrane</keyword>
<dbReference type="AlphaFoldDB" id="A0A973AA38"/>
<keyword evidence="1" id="KW-1133">Transmembrane helix</keyword>
<evidence type="ECO:0000256" key="1">
    <source>
        <dbReference type="SAM" id="Phobius"/>
    </source>
</evidence>
<name>A0A973AA38_9GAMM</name>
<protein>
    <submittedName>
        <fullName evidence="2">Uncharacterized protein</fullName>
    </submittedName>
</protein>
<reference evidence="2" key="1">
    <citation type="submission" date="2020-05" db="EMBL/GenBank/DDBJ databases">
        <title>Sulfur intermediates as new biogeochemical hubs in an aquatic model microbial ecosystem.</title>
        <authorList>
            <person name="Vigneron A."/>
        </authorList>
    </citation>
    <scope>NUCLEOTIDE SEQUENCE</scope>
    <source>
        <strain evidence="2">Bin.250</strain>
    </source>
</reference>
<gene>
    <name evidence="2" type="ORF">HQ497_12240</name>
</gene>
<keyword evidence="1" id="KW-0472">Membrane</keyword>